<evidence type="ECO:0000313" key="1">
    <source>
        <dbReference type="EMBL" id="KAF9060080.1"/>
    </source>
</evidence>
<dbReference type="PANTHER" id="PTHR23409:SF18">
    <property type="entry name" value="RIBONUCLEOSIDE-DIPHOSPHATE REDUCTASE SUBUNIT M2"/>
    <property type="match status" value="1"/>
</dbReference>
<dbReference type="EMBL" id="JADNRY010000261">
    <property type="protein sequence ID" value="KAF9060080.1"/>
    <property type="molecule type" value="Genomic_DNA"/>
</dbReference>
<comment type="caution">
    <text evidence="1">The sequence shown here is derived from an EMBL/GenBank/DDBJ whole genome shotgun (WGS) entry which is preliminary data.</text>
</comment>
<accession>A0A9P5PDB4</accession>
<gene>
    <name evidence="1" type="ORF">BDP27DRAFT_1370854</name>
</gene>
<dbReference type="OrthoDB" id="10248373at2759"/>
<dbReference type="InterPro" id="IPR009078">
    <property type="entry name" value="Ferritin-like_SF"/>
</dbReference>
<dbReference type="InterPro" id="IPR012348">
    <property type="entry name" value="RNR-like"/>
</dbReference>
<dbReference type="GO" id="GO:0016491">
    <property type="term" value="F:oxidoreductase activity"/>
    <property type="evidence" value="ECO:0007669"/>
    <property type="project" value="InterPro"/>
</dbReference>
<keyword evidence="2" id="KW-1185">Reference proteome</keyword>
<name>A0A9P5PDB4_9AGAR</name>
<organism evidence="1 2">
    <name type="scientific">Rhodocollybia butyracea</name>
    <dbReference type="NCBI Taxonomy" id="206335"/>
    <lineage>
        <taxon>Eukaryota</taxon>
        <taxon>Fungi</taxon>
        <taxon>Dikarya</taxon>
        <taxon>Basidiomycota</taxon>
        <taxon>Agaricomycotina</taxon>
        <taxon>Agaricomycetes</taxon>
        <taxon>Agaricomycetidae</taxon>
        <taxon>Agaricales</taxon>
        <taxon>Marasmiineae</taxon>
        <taxon>Omphalotaceae</taxon>
        <taxon>Rhodocollybia</taxon>
    </lineage>
</organism>
<dbReference type="AlphaFoldDB" id="A0A9P5PDB4"/>
<dbReference type="InterPro" id="IPR000358">
    <property type="entry name" value="RNR_small_fam"/>
</dbReference>
<dbReference type="Gene3D" id="1.10.620.20">
    <property type="entry name" value="Ribonucleotide Reductase, subunit A"/>
    <property type="match status" value="1"/>
</dbReference>
<dbReference type="Pfam" id="PF00268">
    <property type="entry name" value="Ribonuc_red_sm"/>
    <property type="match status" value="1"/>
</dbReference>
<sequence>MSDAKVLLVGDLELSEAEEPLIGRAKKRFVLFPIAYPEIWALYKKAQHSFWTSESFHLKESTTDSQLQRLVSFMASTFDSPTIRDLSGRVSRTIQIQEARSYYGFQSMRTSIQLEAYADILKPHFIDCSPSLQTKMSWIERQIADPGCEFSKLVLVDALVRGLFCSGTLTVLEWLVRDNPSSNTSSAIHQIIRDLHQDVQFCYVVFKSLCKRTHPQSLAKVIKEAVGIEQDFVKDNIRTGLDVTLVNKHIECMADKLAIGFGGSPIYHSQTVFSSEPLNEIETHVGVKKQISSLSTAAPLVLDEDF</sequence>
<evidence type="ECO:0000313" key="2">
    <source>
        <dbReference type="Proteomes" id="UP000772434"/>
    </source>
</evidence>
<protein>
    <submittedName>
        <fullName evidence="1">Ferritin-like superfamily</fullName>
    </submittedName>
</protein>
<proteinExistence type="predicted"/>
<reference evidence="1" key="1">
    <citation type="submission" date="2020-11" db="EMBL/GenBank/DDBJ databases">
        <authorList>
            <consortium name="DOE Joint Genome Institute"/>
            <person name="Ahrendt S."/>
            <person name="Riley R."/>
            <person name="Andreopoulos W."/>
            <person name="Labutti K."/>
            <person name="Pangilinan J."/>
            <person name="Ruiz-Duenas F.J."/>
            <person name="Barrasa J.M."/>
            <person name="Sanchez-Garcia M."/>
            <person name="Camarero S."/>
            <person name="Miyauchi S."/>
            <person name="Serrano A."/>
            <person name="Linde D."/>
            <person name="Babiker R."/>
            <person name="Drula E."/>
            <person name="Ayuso-Fernandez I."/>
            <person name="Pacheco R."/>
            <person name="Padilla G."/>
            <person name="Ferreira P."/>
            <person name="Barriuso J."/>
            <person name="Kellner H."/>
            <person name="Castanera R."/>
            <person name="Alfaro M."/>
            <person name="Ramirez L."/>
            <person name="Pisabarro A.G."/>
            <person name="Kuo A."/>
            <person name="Tritt A."/>
            <person name="Lipzen A."/>
            <person name="He G."/>
            <person name="Yan M."/>
            <person name="Ng V."/>
            <person name="Cullen D."/>
            <person name="Martin F."/>
            <person name="Rosso M.-N."/>
            <person name="Henrissat B."/>
            <person name="Hibbett D."/>
            <person name="Martinez A.T."/>
            <person name="Grigoriev I.V."/>
        </authorList>
    </citation>
    <scope>NUCLEOTIDE SEQUENCE</scope>
    <source>
        <strain evidence="1">AH 40177</strain>
    </source>
</reference>
<dbReference type="Proteomes" id="UP000772434">
    <property type="component" value="Unassembled WGS sequence"/>
</dbReference>
<dbReference type="PANTHER" id="PTHR23409">
    <property type="entry name" value="RIBONUCLEOSIDE-DIPHOSPHATE REDUCTASE SMALL CHAIN"/>
    <property type="match status" value="1"/>
</dbReference>
<dbReference type="SUPFAM" id="SSF47240">
    <property type="entry name" value="Ferritin-like"/>
    <property type="match status" value="1"/>
</dbReference>
<dbReference type="GO" id="GO:0009263">
    <property type="term" value="P:deoxyribonucleotide biosynthetic process"/>
    <property type="evidence" value="ECO:0007669"/>
    <property type="project" value="InterPro"/>
</dbReference>